<organism evidence="2 3">
    <name type="scientific">Actinacidiphila acididurans</name>
    <dbReference type="NCBI Taxonomy" id="2784346"/>
    <lineage>
        <taxon>Bacteria</taxon>
        <taxon>Bacillati</taxon>
        <taxon>Actinomycetota</taxon>
        <taxon>Actinomycetes</taxon>
        <taxon>Kitasatosporales</taxon>
        <taxon>Streptomycetaceae</taxon>
        <taxon>Actinacidiphila</taxon>
    </lineage>
</organism>
<keyword evidence="3" id="KW-1185">Reference proteome</keyword>
<accession>A0ABS2TMK0</accession>
<gene>
    <name evidence="2" type="ORF">ITX44_08390</name>
</gene>
<dbReference type="Proteomes" id="UP000749040">
    <property type="component" value="Unassembled WGS sequence"/>
</dbReference>
<name>A0ABS2TMK0_9ACTN</name>
<sequence>MAMHLFIGWGYLGDSGGSPYVSQERPPAAHVAGGTAHGTTCTDEEHL</sequence>
<comment type="caution">
    <text evidence="2">The sequence shown here is derived from an EMBL/GenBank/DDBJ whole genome shotgun (WGS) entry which is preliminary data.</text>
</comment>
<proteinExistence type="predicted"/>
<reference evidence="2 3" key="1">
    <citation type="submission" date="2021-01" db="EMBL/GenBank/DDBJ databases">
        <title>Streptomyces acididurans sp. nov., isolated from a peat swamp forest soil.</title>
        <authorList>
            <person name="Chantavorakit T."/>
            <person name="Duangmal K."/>
        </authorList>
    </citation>
    <scope>NUCLEOTIDE SEQUENCE [LARGE SCALE GENOMIC DNA]</scope>
    <source>
        <strain evidence="2 3">KK5PA1</strain>
    </source>
</reference>
<feature type="region of interest" description="Disordered" evidence="1">
    <location>
        <begin position="19"/>
        <end position="47"/>
    </location>
</feature>
<dbReference type="EMBL" id="JADKYB010000004">
    <property type="protein sequence ID" value="MBM9504553.1"/>
    <property type="molecule type" value="Genomic_DNA"/>
</dbReference>
<protein>
    <submittedName>
        <fullName evidence="2">Uncharacterized protein</fullName>
    </submittedName>
</protein>
<dbReference type="RefSeq" id="WP_205356437.1">
    <property type="nucleotide sequence ID" value="NZ_JADKYB010000004.1"/>
</dbReference>
<evidence type="ECO:0000313" key="3">
    <source>
        <dbReference type="Proteomes" id="UP000749040"/>
    </source>
</evidence>
<evidence type="ECO:0000256" key="1">
    <source>
        <dbReference type="SAM" id="MobiDB-lite"/>
    </source>
</evidence>
<feature type="compositionally biased region" description="Low complexity" evidence="1">
    <location>
        <begin position="28"/>
        <end position="41"/>
    </location>
</feature>
<evidence type="ECO:0000313" key="2">
    <source>
        <dbReference type="EMBL" id="MBM9504553.1"/>
    </source>
</evidence>